<sequence length="102" mass="11249">MNHSRPLGKGYDPIAMQEALLHLRSLTLTLFTSPLIKFPRASLPVFSTLLAASARYSLSTLPTTMTSTQLSLPQPTDVPLTPSYPYFATLTLTYTLFLCTLI</sequence>
<organism evidence="1 2">
    <name type="scientific">Halteria grandinella</name>
    <dbReference type="NCBI Taxonomy" id="5974"/>
    <lineage>
        <taxon>Eukaryota</taxon>
        <taxon>Sar</taxon>
        <taxon>Alveolata</taxon>
        <taxon>Ciliophora</taxon>
        <taxon>Intramacronucleata</taxon>
        <taxon>Spirotrichea</taxon>
        <taxon>Stichotrichia</taxon>
        <taxon>Sporadotrichida</taxon>
        <taxon>Halteriidae</taxon>
        <taxon>Halteria</taxon>
    </lineage>
</organism>
<dbReference type="AlphaFoldDB" id="A0A8J8SZ10"/>
<accession>A0A8J8SZ10</accession>
<name>A0A8J8SZ10_HALGN</name>
<comment type="caution">
    <text evidence="1">The sequence shown here is derived from an EMBL/GenBank/DDBJ whole genome shotgun (WGS) entry which is preliminary data.</text>
</comment>
<gene>
    <name evidence="1" type="ORF">FGO68_gene6006</name>
</gene>
<evidence type="ECO:0000313" key="2">
    <source>
        <dbReference type="Proteomes" id="UP000785679"/>
    </source>
</evidence>
<dbReference type="EMBL" id="RRYP01014734">
    <property type="protein sequence ID" value="TNV75830.1"/>
    <property type="molecule type" value="Genomic_DNA"/>
</dbReference>
<protein>
    <submittedName>
        <fullName evidence="1">Uncharacterized protein</fullName>
    </submittedName>
</protein>
<evidence type="ECO:0000313" key="1">
    <source>
        <dbReference type="EMBL" id="TNV75830.1"/>
    </source>
</evidence>
<proteinExistence type="predicted"/>
<dbReference type="Proteomes" id="UP000785679">
    <property type="component" value="Unassembled WGS sequence"/>
</dbReference>
<reference evidence="1" key="1">
    <citation type="submission" date="2019-06" db="EMBL/GenBank/DDBJ databases">
        <authorList>
            <person name="Zheng W."/>
        </authorList>
    </citation>
    <scope>NUCLEOTIDE SEQUENCE</scope>
    <source>
        <strain evidence="1">QDHG01</strain>
    </source>
</reference>
<keyword evidence="2" id="KW-1185">Reference proteome</keyword>